<dbReference type="AlphaFoldDB" id="A0A2G9UZV5"/>
<gene>
    <name evidence="1" type="ORF">TELCIR_02173</name>
</gene>
<dbReference type="OrthoDB" id="5846075at2759"/>
<proteinExistence type="predicted"/>
<accession>A0A2G9UZV5</accession>
<evidence type="ECO:0000313" key="2">
    <source>
        <dbReference type="Proteomes" id="UP000230423"/>
    </source>
</evidence>
<dbReference type="Proteomes" id="UP000230423">
    <property type="component" value="Unassembled WGS sequence"/>
</dbReference>
<evidence type="ECO:0000313" key="1">
    <source>
        <dbReference type="EMBL" id="PIO75768.1"/>
    </source>
</evidence>
<dbReference type="EMBL" id="KZ345107">
    <property type="protein sequence ID" value="PIO75768.1"/>
    <property type="molecule type" value="Genomic_DNA"/>
</dbReference>
<name>A0A2G9UZV5_TELCI</name>
<organism evidence="1 2">
    <name type="scientific">Teladorsagia circumcincta</name>
    <name type="common">Brown stomach worm</name>
    <name type="synonym">Ostertagia circumcincta</name>
    <dbReference type="NCBI Taxonomy" id="45464"/>
    <lineage>
        <taxon>Eukaryota</taxon>
        <taxon>Metazoa</taxon>
        <taxon>Ecdysozoa</taxon>
        <taxon>Nematoda</taxon>
        <taxon>Chromadorea</taxon>
        <taxon>Rhabditida</taxon>
        <taxon>Rhabditina</taxon>
        <taxon>Rhabditomorpha</taxon>
        <taxon>Strongyloidea</taxon>
        <taxon>Trichostrongylidae</taxon>
        <taxon>Teladorsagia</taxon>
    </lineage>
</organism>
<keyword evidence="2" id="KW-1185">Reference proteome</keyword>
<protein>
    <submittedName>
        <fullName evidence="1">Uncharacterized protein</fullName>
    </submittedName>
</protein>
<reference evidence="1 2" key="1">
    <citation type="submission" date="2015-09" db="EMBL/GenBank/DDBJ databases">
        <title>Draft genome of the parasitic nematode Teladorsagia circumcincta isolate WARC Sus (inbred).</title>
        <authorList>
            <person name="Mitreva M."/>
        </authorList>
    </citation>
    <scope>NUCLEOTIDE SEQUENCE [LARGE SCALE GENOMIC DNA]</scope>
    <source>
        <strain evidence="1 2">S</strain>
    </source>
</reference>
<sequence>MFVNSLSIYRYRQCMRIYSSGVLRARFDRASNGNPIPYEETTAKKLLLSQTHTNSHMSTQSNRSTCGKLRSSDLQLSRTLLIVTRIYKNMENYFDPELVARHRPPSWTRQKVRKEKYVFQPGRCEGCKDAAIKLQKEFLNHIRLNEWKKDWNNQSPGRVEAENTSGSH</sequence>